<dbReference type="InterPro" id="IPR036397">
    <property type="entry name" value="RNaseH_sf"/>
</dbReference>
<dbReference type="Pfam" id="PF13456">
    <property type="entry name" value="RVT_3"/>
    <property type="match status" value="1"/>
</dbReference>
<evidence type="ECO:0000313" key="2">
    <source>
        <dbReference type="EMBL" id="SPD17981.1"/>
    </source>
</evidence>
<dbReference type="AlphaFoldDB" id="A0A2N9I287"/>
<evidence type="ECO:0000259" key="1">
    <source>
        <dbReference type="Pfam" id="PF13456"/>
    </source>
</evidence>
<feature type="domain" description="RNase H type-1" evidence="1">
    <location>
        <begin position="2"/>
        <end position="60"/>
    </location>
</feature>
<accession>A0A2N9I287</accession>
<dbReference type="PANTHER" id="PTHR48475:SF1">
    <property type="entry name" value="RNASE H TYPE-1 DOMAIN-CONTAINING PROTEIN"/>
    <property type="match status" value="1"/>
</dbReference>
<dbReference type="InterPro" id="IPR002156">
    <property type="entry name" value="RNaseH_domain"/>
</dbReference>
<reference evidence="2" key="1">
    <citation type="submission" date="2018-02" db="EMBL/GenBank/DDBJ databases">
        <authorList>
            <person name="Cohen D.B."/>
            <person name="Kent A.D."/>
        </authorList>
    </citation>
    <scope>NUCLEOTIDE SEQUENCE</scope>
</reference>
<gene>
    <name evidence="2" type="ORF">FSB_LOCUS45863</name>
</gene>
<dbReference type="Gene3D" id="1.10.340.70">
    <property type="match status" value="1"/>
</dbReference>
<dbReference type="GO" id="GO:0003676">
    <property type="term" value="F:nucleic acid binding"/>
    <property type="evidence" value="ECO:0007669"/>
    <property type="project" value="InterPro"/>
</dbReference>
<dbReference type="EMBL" id="OIVN01004546">
    <property type="protein sequence ID" value="SPD17981.1"/>
    <property type="molecule type" value="Genomic_DNA"/>
</dbReference>
<dbReference type="GO" id="GO:0004523">
    <property type="term" value="F:RNA-DNA hybrid ribonuclease activity"/>
    <property type="evidence" value="ECO:0007669"/>
    <property type="project" value="InterPro"/>
</dbReference>
<organism evidence="2">
    <name type="scientific">Fagus sylvatica</name>
    <name type="common">Beechnut</name>
    <dbReference type="NCBI Taxonomy" id="28930"/>
    <lineage>
        <taxon>Eukaryota</taxon>
        <taxon>Viridiplantae</taxon>
        <taxon>Streptophyta</taxon>
        <taxon>Embryophyta</taxon>
        <taxon>Tracheophyta</taxon>
        <taxon>Spermatophyta</taxon>
        <taxon>Magnoliopsida</taxon>
        <taxon>eudicotyledons</taxon>
        <taxon>Gunneridae</taxon>
        <taxon>Pentapetalae</taxon>
        <taxon>rosids</taxon>
        <taxon>fabids</taxon>
        <taxon>Fagales</taxon>
        <taxon>Fagaceae</taxon>
        <taxon>Fagus</taxon>
    </lineage>
</organism>
<sequence>MEVYGDSTLIIFQAQKIWKTKEEHLKLYQAYVEKLAQRFNKIEYTFIPQTQNQFSNSLVALASLVDIPENISDQPISIEQNSLPTHEEEIDAIDDDLHGGKPWFSDMQRFVEDGAYPERASKKDRRALHLAATQYIICGGVLYRRSYEGIHLRSVDETEAERLINEVHLGVCGPHMNGKMLARKILRMGFYWTTLEANCVDFVRKCHQFWGIDIIGKIKPKASNGHEYILMVKAANKNVKVILEKTIEGQRNLAEKLPFALWGYRTSIHTSTGATPYSLVYDMEAVLPAELEAESLMVVMEAQLPEAEWVIMARAFNKRVKLGNLKEGDFMLKEFWPFVFDPRGKFKPNWAEPYVIKTIMTRGAMKLMELDGEEMVRPVNLDRLCKYYT</sequence>
<dbReference type="Gene3D" id="3.30.420.10">
    <property type="entry name" value="Ribonuclease H-like superfamily/Ribonuclease H"/>
    <property type="match status" value="2"/>
</dbReference>
<dbReference type="PANTHER" id="PTHR48475">
    <property type="entry name" value="RIBONUCLEASE H"/>
    <property type="match status" value="1"/>
</dbReference>
<proteinExistence type="predicted"/>
<protein>
    <recommendedName>
        <fullName evidence="1">RNase H type-1 domain-containing protein</fullName>
    </recommendedName>
</protein>
<name>A0A2N9I287_FAGSY</name>